<dbReference type="EMBL" id="CP028136">
    <property type="protein sequence ID" value="AVR46526.1"/>
    <property type="molecule type" value="Genomic_DNA"/>
</dbReference>
<dbReference type="RefSeq" id="WP_107013299.1">
    <property type="nucleotide sequence ID" value="NZ_CP028136.1"/>
</dbReference>
<dbReference type="Gene3D" id="3.10.450.50">
    <property type="match status" value="1"/>
</dbReference>
<dbReference type="KEGG" id="grs:C7S20_15330"/>
<dbReference type="SUPFAM" id="SSF54427">
    <property type="entry name" value="NTF2-like"/>
    <property type="match status" value="1"/>
</dbReference>
<protein>
    <submittedName>
        <fullName evidence="1">SnoaL-like polyketide cyclase</fullName>
    </submittedName>
</protein>
<sequence length="115" mass="13468">MRTTEEVLKDHLELSKKGSIEEDLHRNFSKDLILLTTHGIYKGHEGLRELNKMLIKDFPEADFNYINFHFEDEIAFLEWTANSDNSQIDDGADSYIVREGLIIAQTIHYTIRKKK</sequence>
<evidence type="ECO:0000313" key="1">
    <source>
        <dbReference type="EMBL" id="AVR46526.1"/>
    </source>
</evidence>
<gene>
    <name evidence="1" type="ORF">C7S20_15330</name>
</gene>
<dbReference type="AlphaFoldDB" id="A0A2R3Z8B8"/>
<accession>A0A2R3Z8B8</accession>
<proteinExistence type="predicted"/>
<dbReference type="Proteomes" id="UP000241507">
    <property type="component" value="Chromosome"/>
</dbReference>
<dbReference type="OrthoDB" id="7064268at2"/>
<reference evidence="2" key="1">
    <citation type="submission" date="2018-03" db="EMBL/GenBank/DDBJ databases">
        <title>Gramella fulva sp. nov., isolated from a dry surface of tidal flat.</title>
        <authorList>
            <person name="Hwang S.H."/>
            <person name="Hwang W.M."/>
            <person name="Kang K."/>
            <person name="Ahn T.-Y."/>
        </authorList>
    </citation>
    <scope>NUCLEOTIDE SEQUENCE [LARGE SCALE GENOMIC DNA]</scope>
    <source>
        <strain evidence="2">SH35</strain>
    </source>
</reference>
<keyword evidence="2" id="KW-1185">Reference proteome</keyword>
<name>A0A2R3Z8B8_9FLAO</name>
<evidence type="ECO:0000313" key="2">
    <source>
        <dbReference type="Proteomes" id="UP000241507"/>
    </source>
</evidence>
<dbReference type="InterPro" id="IPR032710">
    <property type="entry name" value="NTF2-like_dom_sf"/>
</dbReference>
<organism evidence="1 2">
    <name type="scientific">Christiangramia fulva</name>
    <dbReference type="NCBI Taxonomy" id="2126553"/>
    <lineage>
        <taxon>Bacteria</taxon>
        <taxon>Pseudomonadati</taxon>
        <taxon>Bacteroidota</taxon>
        <taxon>Flavobacteriia</taxon>
        <taxon>Flavobacteriales</taxon>
        <taxon>Flavobacteriaceae</taxon>
        <taxon>Christiangramia</taxon>
    </lineage>
</organism>